<keyword evidence="3 4" id="KW-0804">Transcription</keyword>
<dbReference type="InterPro" id="IPR026282">
    <property type="entry name" value="MJ1563"/>
</dbReference>
<dbReference type="EMBL" id="CP013650">
    <property type="protein sequence ID" value="ALS97437.1"/>
    <property type="molecule type" value="Genomic_DNA"/>
</dbReference>
<evidence type="ECO:0000256" key="1">
    <source>
        <dbReference type="ARBA" id="ARBA00023015"/>
    </source>
</evidence>
<dbReference type="GO" id="GO:0003677">
    <property type="term" value="F:DNA binding"/>
    <property type="evidence" value="ECO:0007669"/>
    <property type="project" value="UniProtKB-UniRule"/>
</dbReference>
<dbReference type="InterPro" id="IPR052362">
    <property type="entry name" value="HTH-GbsR_regulator"/>
</dbReference>
<comment type="similarity">
    <text evidence="4">Belongs to the GbsR family.</text>
</comment>
<accession>A0A0U2PE65</accession>
<dbReference type="RefSeq" id="WP_062476523.1">
    <property type="nucleotide sequence ID" value="NZ_CP013650.1"/>
</dbReference>
<dbReference type="OrthoDB" id="9792628at2"/>
<feature type="domain" description="HTH marR-type" evidence="5">
    <location>
        <begin position="22"/>
        <end position="80"/>
    </location>
</feature>
<evidence type="ECO:0000259" key="5">
    <source>
        <dbReference type="Pfam" id="PF12802"/>
    </source>
</evidence>
<dbReference type="AlphaFoldDB" id="A0A0U2PE65"/>
<dbReference type="Proteomes" id="UP000068447">
    <property type="component" value="Chromosome"/>
</dbReference>
<organism evidence="6 7">
    <name type="scientific">Lacimicrobium alkaliphilum</name>
    <dbReference type="NCBI Taxonomy" id="1526571"/>
    <lineage>
        <taxon>Bacteria</taxon>
        <taxon>Pseudomonadati</taxon>
        <taxon>Pseudomonadota</taxon>
        <taxon>Gammaproteobacteria</taxon>
        <taxon>Alteromonadales</taxon>
        <taxon>Alteromonadaceae</taxon>
        <taxon>Lacimicrobium</taxon>
    </lineage>
</organism>
<evidence type="ECO:0000313" key="6">
    <source>
        <dbReference type="EMBL" id="ALS97437.1"/>
    </source>
</evidence>
<dbReference type="PIRSF" id="PIRSF006707">
    <property type="entry name" value="MJ1563"/>
    <property type="match status" value="1"/>
</dbReference>
<dbReference type="InterPro" id="IPR036388">
    <property type="entry name" value="WH-like_DNA-bd_sf"/>
</dbReference>
<evidence type="ECO:0000256" key="2">
    <source>
        <dbReference type="ARBA" id="ARBA00023125"/>
    </source>
</evidence>
<evidence type="ECO:0000313" key="7">
    <source>
        <dbReference type="Proteomes" id="UP000068447"/>
    </source>
</evidence>
<dbReference type="SUPFAM" id="SSF46785">
    <property type="entry name" value="Winged helix' DNA-binding domain"/>
    <property type="match status" value="1"/>
</dbReference>
<dbReference type="KEGG" id="lal:AT746_03550"/>
<dbReference type="InterPro" id="IPR036390">
    <property type="entry name" value="WH_DNA-bd_sf"/>
</dbReference>
<dbReference type="InterPro" id="IPR000835">
    <property type="entry name" value="HTH_MarR-typ"/>
</dbReference>
<protein>
    <recommendedName>
        <fullName evidence="4">HTH-type transcriptional regulator</fullName>
    </recommendedName>
</protein>
<keyword evidence="1 4" id="KW-0805">Transcription regulation</keyword>
<sequence length="188" mass="21317">MTLSPSLSSFVMHFGEMGSRWGFNRTVGQMYALLVVSEQPLSANDIAESLSISRGNVSMGLKELQSWQLVKVSHQPGDRKEYFKALGSIWDMAKKVIEERRKREIDPTLSLLRTILLDGTEQKDSEHARQRLQEIHDLLESLTKWSNELQRLSPDNLNTLLKLSSGVGKVLDMKDKFITRDAGSEGER</sequence>
<evidence type="ECO:0000256" key="4">
    <source>
        <dbReference type="PIRNR" id="PIRNR006707"/>
    </source>
</evidence>
<keyword evidence="2 4" id="KW-0238">DNA-binding</keyword>
<dbReference type="GO" id="GO:0003700">
    <property type="term" value="F:DNA-binding transcription factor activity"/>
    <property type="evidence" value="ECO:0007669"/>
    <property type="project" value="InterPro"/>
</dbReference>
<name>A0A0U2PE65_9ALTE</name>
<proteinExistence type="inferred from homology"/>
<reference evidence="6 7" key="1">
    <citation type="submission" date="2015-12" db="EMBL/GenBank/DDBJ databases">
        <title>Complete genome of Lacimicrobium alkaliphilum KCTC 32984.</title>
        <authorList>
            <person name="Kim S.-G."/>
            <person name="Lee Y.-J."/>
        </authorList>
    </citation>
    <scope>NUCLEOTIDE SEQUENCE [LARGE SCALE GENOMIC DNA]</scope>
    <source>
        <strain evidence="6 7">YelD216</strain>
    </source>
</reference>
<evidence type="ECO:0000256" key="3">
    <source>
        <dbReference type="ARBA" id="ARBA00023163"/>
    </source>
</evidence>
<dbReference type="CDD" id="cd00090">
    <property type="entry name" value="HTH_ARSR"/>
    <property type="match status" value="1"/>
</dbReference>
<gene>
    <name evidence="6" type="ORF">AT746_03550</name>
</gene>
<dbReference type="PANTHER" id="PTHR38465">
    <property type="entry name" value="HTH-TYPE TRANSCRIPTIONAL REGULATOR MJ1563-RELATED"/>
    <property type="match status" value="1"/>
</dbReference>
<keyword evidence="7" id="KW-1185">Reference proteome</keyword>
<dbReference type="InterPro" id="IPR011991">
    <property type="entry name" value="ArsR-like_HTH"/>
</dbReference>
<dbReference type="STRING" id="1526571.AT746_03550"/>
<dbReference type="PANTHER" id="PTHR38465:SF1">
    <property type="entry name" value="HTH-TYPE TRANSCRIPTIONAL REGULATOR MJ1563-RELATED"/>
    <property type="match status" value="1"/>
</dbReference>
<dbReference type="Pfam" id="PF12802">
    <property type="entry name" value="MarR_2"/>
    <property type="match status" value="1"/>
</dbReference>
<dbReference type="Gene3D" id="1.10.10.10">
    <property type="entry name" value="Winged helix-like DNA-binding domain superfamily/Winged helix DNA-binding domain"/>
    <property type="match status" value="1"/>
</dbReference>